<name>A0A9W8RX14_9HYPO</name>
<dbReference type="Pfam" id="PF14441">
    <property type="entry name" value="OTT_1508_deam"/>
    <property type="match status" value="1"/>
</dbReference>
<dbReference type="InterPro" id="IPR027796">
    <property type="entry name" value="OTT_1508_deam-like"/>
</dbReference>
<proteinExistence type="predicted"/>
<dbReference type="EMBL" id="JAOQAZ010000020">
    <property type="protein sequence ID" value="KAJ4255478.1"/>
    <property type="molecule type" value="Genomic_DNA"/>
</dbReference>
<evidence type="ECO:0000256" key="1">
    <source>
        <dbReference type="SAM" id="MobiDB-lite"/>
    </source>
</evidence>
<gene>
    <name evidence="2" type="ORF">NW762_009473</name>
</gene>
<sequence length="504" mass="57059">MGIGPPRLEKYSRLLSRLFEFLALFHILKRIDGPHVVTSQVPTDFQGTRRRFLKSLSFVCDYRKGGDTTTSIALESRQGGVVFWIAANLTPNDDVLAFLSEILGDLRRGLNATEIDREALKDSLTRRSVQFAAPRLRKECGLLVRAARSCENYLIANIETIQTAGEIDVVRMKRDTTNGRIGVITLLNWLSQFSYANRADPFALCQAAYNARHDPQMTTLQALNQELSVAPQGTAEPFRTVRHFVGRLAERVRVPANLVHDSHFLRSLLNSYEIRRVEAPNAAKAPISDNLRNLDSIIKRMLPAGDSRLEDIQSYIERLDGPMKLEDAIRAQYDDEGKPQNVHAEIQMLEEFHRNKRIFVEHDRYIACSKLACLCCKFYFRFHPGRFVEPESHQKTYLTWRPIDLPGLGEDEHWTDQRRVLGMLSAELRTAVEEHIVTQQQPTPWQPDSATNITTTMNSLNLVEVEEMFESGDGASDAHLNEDDSDGEFGDSEDESDGGAGLED</sequence>
<comment type="caution">
    <text evidence="2">The sequence shown here is derived from an EMBL/GenBank/DDBJ whole genome shotgun (WGS) entry which is preliminary data.</text>
</comment>
<organism evidence="2 3">
    <name type="scientific">Fusarium torreyae</name>
    <dbReference type="NCBI Taxonomy" id="1237075"/>
    <lineage>
        <taxon>Eukaryota</taxon>
        <taxon>Fungi</taxon>
        <taxon>Dikarya</taxon>
        <taxon>Ascomycota</taxon>
        <taxon>Pezizomycotina</taxon>
        <taxon>Sordariomycetes</taxon>
        <taxon>Hypocreomycetidae</taxon>
        <taxon>Hypocreales</taxon>
        <taxon>Nectriaceae</taxon>
        <taxon>Fusarium</taxon>
    </lineage>
</organism>
<keyword evidence="3" id="KW-1185">Reference proteome</keyword>
<evidence type="ECO:0000313" key="3">
    <source>
        <dbReference type="Proteomes" id="UP001152049"/>
    </source>
</evidence>
<evidence type="ECO:0000313" key="2">
    <source>
        <dbReference type="EMBL" id="KAJ4255478.1"/>
    </source>
</evidence>
<dbReference type="OrthoDB" id="3251507at2759"/>
<dbReference type="AlphaFoldDB" id="A0A9W8RX14"/>
<feature type="compositionally biased region" description="Acidic residues" evidence="1">
    <location>
        <begin position="483"/>
        <end position="504"/>
    </location>
</feature>
<dbReference type="Proteomes" id="UP001152049">
    <property type="component" value="Unassembled WGS sequence"/>
</dbReference>
<protein>
    <submittedName>
        <fullName evidence="2">Uncharacterized protein</fullName>
    </submittedName>
</protein>
<dbReference type="PANTHER" id="PTHR42037">
    <property type="match status" value="1"/>
</dbReference>
<feature type="region of interest" description="Disordered" evidence="1">
    <location>
        <begin position="469"/>
        <end position="504"/>
    </location>
</feature>
<accession>A0A9W8RX14</accession>
<reference evidence="2" key="1">
    <citation type="submission" date="2022-09" db="EMBL/GenBank/DDBJ databases">
        <title>Fusarium specimens isolated from Avocado Roots.</title>
        <authorList>
            <person name="Stajich J."/>
            <person name="Roper C."/>
            <person name="Heimlech-Rivalta G."/>
        </authorList>
    </citation>
    <scope>NUCLEOTIDE SEQUENCE</scope>
    <source>
        <strain evidence="2">CF00136</strain>
    </source>
</reference>
<dbReference type="PANTHER" id="PTHR42037:SF1">
    <property type="match status" value="1"/>
</dbReference>